<keyword evidence="11" id="KW-0328">Glycosyltransferase</keyword>
<dbReference type="Proteomes" id="UP000367750">
    <property type="component" value="Unassembled WGS sequence"/>
</dbReference>
<evidence type="ECO:0000256" key="5">
    <source>
        <dbReference type="ARBA" id="ARBA00020397"/>
    </source>
</evidence>
<dbReference type="EMBL" id="VYKK01000017">
    <property type="protein sequence ID" value="KAA9002349.1"/>
    <property type="molecule type" value="Genomic_DNA"/>
</dbReference>
<evidence type="ECO:0000256" key="6">
    <source>
        <dbReference type="ARBA" id="ARBA00022490"/>
    </source>
</evidence>
<dbReference type="NCBIfam" id="TIGR00443">
    <property type="entry name" value="hisZ_biosyn_reg"/>
    <property type="match status" value="1"/>
</dbReference>
<dbReference type="PANTHER" id="PTHR43707">
    <property type="entry name" value="HISTIDYL-TRNA SYNTHETASE"/>
    <property type="match status" value="1"/>
</dbReference>
<dbReference type="RefSeq" id="WP_150458694.1">
    <property type="nucleotide sequence ID" value="NZ_VYKK01000017.1"/>
</dbReference>
<evidence type="ECO:0000256" key="2">
    <source>
        <dbReference type="ARBA" id="ARBA00004667"/>
    </source>
</evidence>
<proteinExistence type="inferred from homology"/>
<dbReference type="NCBIfam" id="NF008941">
    <property type="entry name" value="PRK12292.2-4"/>
    <property type="match status" value="1"/>
</dbReference>
<dbReference type="InterPro" id="IPR004517">
    <property type="entry name" value="HisZ"/>
</dbReference>
<dbReference type="GO" id="GO:0005737">
    <property type="term" value="C:cytoplasm"/>
    <property type="evidence" value="ECO:0007669"/>
    <property type="project" value="UniProtKB-SubCell"/>
</dbReference>
<dbReference type="SUPFAM" id="SSF55681">
    <property type="entry name" value="Class II aaRS and biotin synthetases"/>
    <property type="match status" value="1"/>
</dbReference>
<comment type="subcellular location">
    <subcellularLocation>
        <location evidence="1 8">Cytoplasm</location>
    </subcellularLocation>
</comment>
<keyword evidence="6 8" id="KW-0963">Cytoplasm</keyword>
<name>A0A5J5G596_9BACL</name>
<feature type="binding site" evidence="9">
    <location>
        <begin position="275"/>
        <end position="276"/>
    </location>
    <ligand>
        <name>L-histidine</name>
        <dbReference type="ChEBI" id="CHEBI:57595"/>
    </ligand>
</feature>
<feature type="domain" description="Aminoacyl-transfer RNA synthetases class-II family profile" evidence="10">
    <location>
        <begin position="39"/>
        <end position="404"/>
    </location>
</feature>
<dbReference type="PANTHER" id="PTHR43707:SF1">
    <property type="entry name" value="HISTIDINE--TRNA LIGASE, MITOCHONDRIAL-RELATED"/>
    <property type="match status" value="1"/>
</dbReference>
<dbReference type="HAMAP" id="MF_00125">
    <property type="entry name" value="HisZ"/>
    <property type="match status" value="1"/>
</dbReference>
<organism evidence="11 12">
    <name type="scientific">Paenibacillus spiritus</name>
    <dbReference type="NCBI Taxonomy" id="2496557"/>
    <lineage>
        <taxon>Bacteria</taxon>
        <taxon>Bacillati</taxon>
        <taxon>Bacillota</taxon>
        <taxon>Bacilli</taxon>
        <taxon>Bacillales</taxon>
        <taxon>Paenibacillaceae</taxon>
        <taxon>Paenibacillus</taxon>
    </lineage>
</organism>
<keyword evidence="11" id="KW-0808">Transferase</keyword>
<dbReference type="PROSITE" id="PS50862">
    <property type="entry name" value="AA_TRNA_LIGASE_II"/>
    <property type="match status" value="1"/>
</dbReference>
<dbReference type="Gene3D" id="3.30.930.10">
    <property type="entry name" value="Bira Bifunctional Protein, Domain 2"/>
    <property type="match status" value="1"/>
</dbReference>
<evidence type="ECO:0000313" key="12">
    <source>
        <dbReference type="Proteomes" id="UP000367750"/>
    </source>
</evidence>
<dbReference type="PIRSF" id="PIRSF001549">
    <property type="entry name" value="His-tRNA_synth"/>
    <property type="match status" value="1"/>
</dbReference>
<evidence type="ECO:0000256" key="1">
    <source>
        <dbReference type="ARBA" id="ARBA00004496"/>
    </source>
</evidence>
<reference evidence="11 12" key="1">
    <citation type="submission" date="2019-09" db="EMBL/GenBank/DDBJ databases">
        <title>Bacillus ochoae sp. nov., Paenibacillus whitsoniae sp. nov., Paenibacillus spiritus sp. nov. Isolated from the Mars Exploration Rover during spacecraft assembly.</title>
        <authorList>
            <person name="Seuylemezian A."/>
            <person name="Vaishampayan P."/>
        </authorList>
    </citation>
    <scope>NUCLEOTIDE SEQUENCE [LARGE SCALE GENOMIC DNA]</scope>
    <source>
        <strain evidence="11 12">MER_111</strain>
    </source>
</reference>
<keyword evidence="8" id="KW-0368">Histidine biosynthesis</keyword>
<comment type="caution">
    <text evidence="11">The sequence shown here is derived from an EMBL/GenBank/DDBJ whole genome shotgun (WGS) entry which is preliminary data.</text>
</comment>
<feature type="binding site" evidence="9">
    <location>
        <begin position="81"/>
        <end position="83"/>
    </location>
    <ligand>
        <name>L-histidine</name>
        <dbReference type="ChEBI" id="CHEBI:57595"/>
    </ligand>
</feature>
<dbReference type="InterPro" id="IPR041715">
    <property type="entry name" value="HisRS-like_core"/>
</dbReference>
<evidence type="ECO:0000256" key="9">
    <source>
        <dbReference type="PIRSR" id="PIRSR001549-1"/>
    </source>
</evidence>
<dbReference type="UniPathway" id="UPA00031">
    <property type="reaction ID" value="UER00006"/>
</dbReference>
<dbReference type="GO" id="GO:0016757">
    <property type="term" value="F:glycosyltransferase activity"/>
    <property type="evidence" value="ECO:0007669"/>
    <property type="project" value="UniProtKB-KW"/>
</dbReference>
<feature type="binding site" evidence="9">
    <location>
        <position position="129"/>
    </location>
    <ligand>
        <name>L-histidine</name>
        <dbReference type="ChEBI" id="CHEBI:57595"/>
    </ligand>
</feature>
<dbReference type="InterPro" id="IPR006195">
    <property type="entry name" value="aa-tRNA-synth_II"/>
</dbReference>
<dbReference type="GO" id="GO:0000105">
    <property type="term" value="P:L-histidine biosynthetic process"/>
    <property type="evidence" value="ECO:0007669"/>
    <property type="project" value="UniProtKB-UniRule"/>
</dbReference>
<dbReference type="AlphaFoldDB" id="A0A5J5G596"/>
<feature type="binding site" evidence="9">
    <location>
        <position position="111"/>
    </location>
    <ligand>
        <name>L-histidine</name>
        <dbReference type="ChEBI" id="CHEBI:57595"/>
    </ligand>
</feature>
<dbReference type="GO" id="GO:0006427">
    <property type="term" value="P:histidyl-tRNA aminoacylation"/>
    <property type="evidence" value="ECO:0007669"/>
    <property type="project" value="TreeGrafter"/>
</dbReference>
<evidence type="ECO:0000256" key="8">
    <source>
        <dbReference type="HAMAP-Rule" id="MF_00125"/>
    </source>
</evidence>
<evidence type="ECO:0000313" key="11">
    <source>
        <dbReference type="EMBL" id="KAA9002349.1"/>
    </source>
</evidence>
<comment type="miscellaneous">
    <text evidence="8">This function is generally fulfilled by the C-terminal part of HisG, which is missing in some bacteria such as this one.</text>
</comment>
<feature type="binding site" evidence="9">
    <location>
        <position position="125"/>
    </location>
    <ligand>
        <name>L-histidine</name>
        <dbReference type="ChEBI" id="CHEBI:57595"/>
    </ligand>
</feature>
<dbReference type="InterPro" id="IPR045864">
    <property type="entry name" value="aa-tRNA-synth_II/BPL/LPL"/>
</dbReference>
<evidence type="ECO:0000259" key="10">
    <source>
        <dbReference type="PROSITE" id="PS50862"/>
    </source>
</evidence>
<dbReference type="CDD" id="cd00773">
    <property type="entry name" value="HisRS-like_core"/>
    <property type="match status" value="1"/>
</dbReference>
<comment type="function">
    <text evidence="7 8">Required for the first step of histidine biosynthesis. May allow the feedback regulation of ATP phosphoribosyltransferase activity by histidine.</text>
</comment>
<dbReference type="OrthoDB" id="9800814at2"/>
<evidence type="ECO:0000256" key="4">
    <source>
        <dbReference type="ARBA" id="ARBA00011496"/>
    </source>
</evidence>
<comment type="subunit">
    <text evidence="4 8">Heteromultimer composed of HisG and HisZ subunits.</text>
</comment>
<evidence type="ECO:0000256" key="3">
    <source>
        <dbReference type="ARBA" id="ARBA00005539"/>
    </source>
</evidence>
<sequence>MSKPKGFEKPVGVRDYLPRAVGKLRKIENDVLQCMSLWGYRQIMTPTLEYYDTVGVASSTSDQKLYKLLNNRGQALVLRSEMTAPVARVVSSLLRDEPLPLRLSYHANVFRAIEEEAGREAEFYQTGVELVGDDSAEADAEVVALAIASLQAAGVRSFRIAMGHVGFLNGLFQETLPGQPQAQEELKSHLLGRDYVAFRETLERLALPGNLKEEMEGLLRLRGGKEICGQALSLSGDPLARESILHLCRVWEVLEAYGVSEHVLIDLTMIGDFSYYTGMTFEGYASDLGFPVCSGGRYDNLLKQFGRDVPSTGFSLKTNRILDGVPEEAAADTALPVLVRYEASRRREALEAAARLRAEGRKVITRLVAAAREGSSAAASEAAAPAEEYAEVVTYAAPAANRAE</sequence>
<keyword evidence="8" id="KW-0028">Amino-acid biosynthesis</keyword>
<comment type="similarity">
    <text evidence="3 8">Belongs to the class-II aminoacyl-tRNA synthetase family. HisZ subfamily.</text>
</comment>
<comment type="pathway">
    <text evidence="2 8">Amino-acid biosynthesis; L-histidine biosynthesis; L-histidine from 5-phospho-alpha-D-ribose 1-diphosphate: step 1/9.</text>
</comment>
<evidence type="ECO:0000256" key="7">
    <source>
        <dbReference type="ARBA" id="ARBA00025246"/>
    </source>
</evidence>
<keyword evidence="12" id="KW-1185">Reference proteome</keyword>
<dbReference type="GO" id="GO:0140096">
    <property type="term" value="F:catalytic activity, acting on a protein"/>
    <property type="evidence" value="ECO:0007669"/>
    <property type="project" value="UniProtKB-ARBA"/>
</dbReference>
<gene>
    <name evidence="8" type="primary">hisZ</name>
    <name evidence="11" type="ORF">F4V43_13065</name>
</gene>
<dbReference type="GO" id="GO:0004821">
    <property type="term" value="F:histidine-tRNA ligase activity"/>
    <property type="evidence" value="ECO:0007669"/>
    <property type="project" value="TreeGrafter"/>
</dbReference>
<accession>A0A5J5G596</accession>
<dbReference type="Pfam" id="PF13393">
    <property type="entry name" value="tRNA-synt_His"/>
    <property type="match status" value="1"/>
</dbReference>
<protein>
    <recommendedName>
        <fullName evidence="5 8">ATP phosphoribosyltransferase regulatory subunit</fullName>
    </recommendedName>
</protein>
<dbReference type="InterPro" id="IPR004516">
    <property type="entry name" value="HisRS/HisZ"/>
</dbReference>